<evidence type="ECO:0000256" key="5">
    <source>
        <dbReference type="ARBA" id="ARBA00022824"/>
    </source>
</evidence>
<evidence type="ECO:0000256" key="9">
    <source>
        <dbReference type="SAM" id="Phobius"/>
    </source>
</evidence>
<reference evidence="10" key="1">
    <citation type="submission" date="2021-05" db="EMBL/GenBank/DDBJ databases">
        <title>A free-living protist that lacks canonical eukaryotic 1 DNA replication and segregation systems.</title>
        <authorList>
            <person name="Salas-Leiva D.E."/>
            <person name="Tromer E.C."/>
            <person name="Curtis B.A."/>
            <person name="Jerlstrom-Hultqvist J."/>
            <person name="Kolisko M."/>
            <person name="Yi Z."/>
            <person name="Salas-Leiva J.S."/>
            <person name="Gallot-Lavallee L."/>
            <person name="Kops G.J.P.L."/>
            <person name="Archibald J.M."/>
            <person name="Simpson A.G.B."/>
            <person name="Roger A.J."/>
        </authorList>
    </citation>
    <scope>NUCLEOTIDE SEQUENCE</scope>
    <source>
        <strain evidence="10">BICM</strain>
    </source>
</reference>
<evidence type="ECO:0000256" key="4">
    <source>
        <dbReference type="ARBA" id="ARBA00022692"/>
    </source>
</evidence>
<dbReference type="InterPro" id="IPR037185">
    <property type="entry name" value="EmrE-like"/>
</dbReference>
<sequence>MTLKTTLRFSIYVAGVYVAFMMFGLAQERVHSVGWGPEGERFRYPIFLITIQSICNAIIAGTCLMWVAVFKKLTTEAPLGNTVRLGAPWWAFAVTGLSVITSMLCSNAALSHVDYPTQVLAKSCKMVAVMAAAIILVRKRYPKAQYAAVAVLTLGIFMFSFFRKKGAAGSDSSLLGVLLLLASLTCDGITATLQDKFVASHRPSALQLMLSINIFSVVYGVAAVTITGQLATALKYISEADRGLIVAIMAFGMTSGVGQIFLFGLIRDFGSLSATITTTTRKFFTILLSVLLYGHSIPMASWAGVVLVFVGLAFNIFQKKKPKPTIPAGFPKPGTVDVSEINPFPDPYSSATSMAPSLAGSRRGSVGSDLSTMKDDSDLESVVSLAFSDPQSLNSSGY</sequence>
<dbReference type="GO" id="GO:0005460">
    <property type="term" value="F:UDP-glucose transmembrane transporter activity"/>
    <property type="evidence" value="ECO:0007669"/>
    <property type="project" value="TreeGrafter"/>
</dbReference>
<feature type="transmembrane region" description="Helical" evidence="9">
    <location>
        <begin position="89"/>
        <end position="110"/>
    </location>
</feature>
<keyword evidence="3" id="KW-0813">Transport</keyword>
<evidence type="ECO:0000313" key="11">
    <source>
        <dbReference type="Proteomes" id="UP000717585"/>
    </source>
</evidence>
<comment type="subcellular location">
    <subcellularLocation>
        <location evidence="1">Endoplasmic reticulum membrane</location>
        <topology evidence="1">Multi-pass membrane protein</topology>
    </subcellularLocation>
</comment>
<comment type="similarity">
    <text evidence="2">Belongs to the nucleotide-sugar transporter family. SLC35B subfamily.</text>
</comment>
<evidence type="ECO:0000256" key="6">
    <source>
        <dbReference type="ARBA" id="ARBA00022989"/>
    </source>
</evidence>
<keyword evidence="7 9" id="KW-0472">Membrane</keyword>
<accession>A0A8J6BD82</accession>
<keyword evidence="5" id="KW-0256">Endoplasmic reticulum</keyword>
<dbReference type="AlphaFoldDB" id="A0A8J6BD82"/>
<dbReference type="GO" id="GO:0000139">
    <property type="term" value="C:Golgi membrane"/>
    <property type="evidence" value="ECO:0007669"/>
    <property type="project" value="TreeGrafter"/>
</dbReference>
<dbReference type="PANTHER" id="PTHR10778:SF10">
    <property type="entry name" value="SOLUTE CARRIER FAMILY 35 MEMBER B1"/>
    <property type="match status" value="1"/>
</dbReference>
<feature type="transmembrane region" description="Helical" evidence="9">
    <location>
        <begin position="205"/>
        <end position="231"/>
    </location>
</feature>
<dbReference type="Pfam" id="PF08449">
    <property type="entry name" value="UAA"/>
    <property type="match status" value="1"/>
</dbReference>
<feature type="transmembrane region" description="Helical" evidence="9">
    <location>
        <begin position="6"/>
        <end position="26"/>
    </location>
</feature>
<evidence type="ECO:0000256" key="7">
    <source>
        <dbReference type="ARBA" id="ARBA00023136"/>
    </source>
</evidence>
<dbReference type="OrthoDB" id="1601at2759"/>
<feature type="transmembrane region" description="Helical" evidence="9">
    <location>
        <begin position="46"/>
        <end position="69"/>
    </location>
</feature>
<feature type="transmembrane region" description="Helical" evidence="9">
    <location>
        <begin position="286"/>
        <end position="314"/>
    </location>
</feature>
<keyword evidence="11" id="KW-1185">Reference proteome</keyword>
<evidence type="ECO:0000256" key="2">
    <source>
        <dbReference type="ARBA" id="ARBA00010694"/>
    </source>
</evidence>
<keyword evidence="6 9" id="KW-1133">Transmembrane helix</keyword>
<proteinExistence type="inferred from homology"/>
<dbReference type="GO" id="GO:0005789">
    <property type="term" value="C:endoplasmic reticulum membrane"/>
    <property type="evidence" value="ECO:0007669"/>
    <property type="project" value="UniProtKB-SubCell"/>
</dbReference>
<gene>
    <name evidence="10" type="ORF">J8273_0266</name>
</gene>
<dbReference type="PANTHER" id="PTHR10778">
    <property type="entry name" value="SOLUTE CARRIER FAMILY 35 MEMBER B"/>
    <property type="match status" value="1"/>
</dbReference>
<organism evidence="10 11">
    <name type="scientific">Carpediemonas membranifera</name>
    <dbReference type="NCBI Taxonomy" id="201153"/>
    <lineage>
        <taxon>Eukaryota</taxon>
        <taxon>Metamonada</taxon>
        <taxon>Carpediemonas-like organisms</taxon>
        <taxon>Carpediemonas</taxon>
    </lineage>
</organism>
<feature type="transmembrane region" description="Helical" evidence="9">
    <location>
        <begin position="243"/>
        <end position="266"/>
    </location>
</feature>
<keyword evidence="4 9" id="KW-0812">Transmembrane</keyword>
<feature type="transmembrane region" description="Helical" evidence="9">
    <location>
        <begin position="174"/>
        <end position="193"/>
    </location>
</feature>
<protein>
    <submittedName>
        <fullName evidence="10">UAA transporter</fullName>
    </submittedName>
</protein>
<dbReference type="EMBL" id="JAHDYR010000012">
    <property type="protein sequence ID" value="KAG9395052.1"/>
    <property type="molecule type" value="Genomic_DNA"/>
</dbReference>
<evidence type="ECO:0000256" key="1">
    <source>
        <dbReference type="ARBA" id="ARBA00004477"/>
    </source>
</evidence>
<evidence type="ECO:0000256" key="8">
    <source>
        <dbReference type="SAM" id="MobiDB-lite"/>
    </source>
</evidence>
<dbReference type="SUPFAM" id="SSF103481">
    <property type="entry name" value="Multidrug resistance efflux transporter EmrE"/>
    <property type="match status" value="2"/>
</dbReference>
<dbReference type="InterPro" id="IPR013657">
    <property type="entry name" value="SCL35B1-4/HUT1"/>
</dbReference>
<evidence type="ECO:0000313" key="10">
    <source>
        <dbReference type="EMBL" id="KAG9395052.1"/>
    </source>
</evidence>
<feature type="transmembrane region" description="Helical" evidence="9">
    <location>
        <begin position="144"/>
        <end position="162"/>
    </location>
</feature>
<evidence type="ECO:0000256" key="3">
    <source>
        <dbReference type="ARBA" id="ARBA00022448"/>
    </source>
</evidence>
<feature type="region of interest" description="Disordered" evidence="8">
    <location>
        <begin position="347"/>
        <end position="374"/>
    </location>
</feature>
<dbReference type="Proteomes" id="UP000717585">
    <property type="component" value="Unassembled WGS sequence"/>
</dbReference>
<comment type="caution">
    <text evidence="10">The sequence shown here is derived from an EMBL/GenBank/DDBJ whole genome shotgun (WGS) entry which is preliminary data.</text>
</comment>
<name>A0A8J6BD82_9EUKA</name>
<dbReference type="GO" id="GO:0005459">
    <property type="term" value="F:UDP-galactose transmembrane transporter activity"/>
    <property type="evidence" value="ECO:0007669"/>
    <property type="project" value="TreeGrafter"/>
</dbReference>